<proteinExistence type="inferred from homology"/>
<dbReference type="RefSeq" id="WP_209457378.1">
    <property type="nucleotide sequence ID" value="NZ_BAAACS010000016.1"/>
</dbReference>
<protein>
    <submittedName>
        <fullName evidence="7">Fur family ferric uptake transcriptional regulator</fullName>
    </submittedName>
</protein>
<dbReference type="SUPFAM" id="SSF46785">
    <property type="entry name" value="Winged helix' DNA-binding domain"/>
    <property type="match status" value="1"/>
</dbReference>
<reference evidence="7 8" key="1">
    <citation type="submission" date="2021-03" db="EMBL/GenBank/DDBJ databases">
        <title>Genomic Encyclopedia of Type Strains, Phase IV (KMG-IV): sequencing the most valuable type-strain genomes for metagenomic binning, comparative biology and taxonomic classification.</title>
        <authorList>
            <person name="Goeker M."/>
        </authorList>
    </citation>
    <scope>NUCLEOTIDE SEQUENCE [LARGE SCALE GENOMIC DNA]</scope>
    <source>
        <strain evidence="7 8">DSM 1289</strain>
    </source>
</reference>
<evidence type="ECO:0000256" key="5">
    <source>
        <dbReference type="ARBA" id="ARBA00023125"/>
    </source>
</evidence>
<keyword evidence="5" id="KW-0238">DNA-binding</keyword>
<keyword evidence="8" id="KW-1185">Reference proteome</keyword>
<dbReference type="CDD" id="cd07153">
    <property type="entry name" value="Fur_like"/>
    <property type="match status" value="1"/>
</dbReference>
<dbReference type="Gene3D" id="1.10.10.10">
    <property type="entry name" value="Winged helix-like DNA-binding domain superfamily/Winged helix DNA-binding domain"/>
    <property type="match status" value="1"/>
</dbReference>
<keyword evidence="3" id="KW-0862">Zinc</keyword>
<evidence type="ECO:0000256" key="1">
    <source>
        <dbReference type="ARBA" id="ARBA00007957"/>
    </source>
</evidence>
<dbReference type="InterPro" id="IPR043135">
    <property type="entry name" value="Fur_C"/>
</dbReference>
<accession>A0ABS4EDI8</accession>
<name>A0ABS4EDI8_9FIRM</name>
<evidence type="ECO:0000256" key="3">
    <source>
        <dbReference type="ARBA" id="ARBA00022833"/>
    </source>
</evidence>
<evidence type="ECO:0000313" key="8">
    <source>
        <dbReference type="Proteomes" id="UP000767291"/>
    </source>
</evidence>
<keyword evidence="2" id="KW-0678">Repressor</keyword>
<dbReference type="EMBL" id="JAGGJX010000006">
    <property type="protein sequence ID" value="MBP1856001.1"/>
    <property type="molecule type" value="Genomic_DNA"/>
</dbReference>
<dbReference type="Pfam" id="PF01475">
    <property type="entry name" value="FUR"/>
    <property type="match status" value="1"/>
</dbReference>
<dbReference type="InterPro" id="IPR002481">
    <property type="entry name" value="FUR"/>
</dbReference>
<comment type="similarity">
    <text evidence="1">Belongs to the Fur family.</text>
</comment>
<evidence type="ECO:0000313" key="7">
    <source>
        <dbReference type="EMBL" id="MBP1856001.1"/>
    </source>
</evidence>
<keyword evidence="4" id="KW-0805">Transcription regulation</keyword>
<sequence>MKKSTNYKTKQKESILSYIKSLDGKHVTINQITDYFLKNDMKIGMSTVYRYLDKLVNDGAVRKYVIDGVSGACYQYVDEEDQLEEHFHFKCDECGGLIHFQCDELNNIQKHLLKNHGFNLNSLKTMFYGKCDKCSNKKI</sequence>
<dbReference type="Proteomes" id="UP000767291">
    <property type="component" value="Unassembled WGS sequence"/>
</dbReference>
<evidence type="ECO:0000256" key="2">
    <source>
        <dbReference type="ARBA" id="ARBA00022491"/>
    </source>
</evidence>
<dbReference type="PANTHER" id="PTHR33202:SF7">
    <property type="entry name" value="FERRIC UPTAKE REGULATION PROTEIN"/>
    <property type="match status" value="1"/>
</dbReference>
<comment type="caution">
    <text evidence="7">The sequence shown here is derived from an EMBL/GenBank/DDBJ whole genome shotgun (WGS) entry which is preliminary data.</text>
</comment>
<dbReference type="InterPro" id="IPR036390">
    <property type="entry name" value="WH_DNA-bd_sf"/>
</dbReference>
<organism evidence="7 8">
    <name type="scientific">Metaclostridioides mangenotii</name>
    <dbReference type="NCBI Taxonomy" id="1540"/>
    <lineage>
        <taxon>Bacteria</taxon>
        <taxon>Bacillati</taxon>
        <taxon>Bacillota</taxon>
        <taxon>Clostridia</taxon>
        <taxon>Peptostreptococcales</taxon>
        <taxon>Peptostreptococcaceae</taxon>
        <taxon>Metaclostridioides</taxon>
    </lineage>
</organism>
<dbReference type="Gene3D" id="3.30.1490.190">
    <property type="match status" value="1"/>
</dbReference>
<keyword evidence="6" id="KW-0804">Transcription</keyword>
<evidence type="ECO:0000256" key="6">
    <source>
        <dbReference type="ARBA" id="ARBA00023163"/>
    </source>
</evidence>
<gene>
    <name evidence="7" type="ORF">J2Z43_002403</name>
</gene>
<evidence type="ECO:0000256" key="4">
    <source>
        <dbReference type="ARBA" id="ARBA00023015"/>
    </source>
</evidence>
<dbReference type="InterPro" id="IPR036388">
    <property type="entry name" value="WH-like_DNA-bd_sf"/>
</dbReference>
<dbReference type="PANTHER" id="PTHR33202">
    <property type="entry name" value="ZINC UPTAKE REGULATION PROTEIN"/>
    <property type="match status" value="1"/>
</dbReference>